<dbReference type="EMBL" id="FOPM01000027">
    <property type="protein sequence ID" value="SFH04492.1"/>
    <property type="molecule type" value="Genomic_DNA"/>
</dbReference>
<reference evidence="3" key="1">
    <citation type="submission" date="2016-10" db="EMBL/GenBank/DDBJ databases">
        <authorList>
            <person name="Varghese N."/>
            <person name="Submissions S."/>
        </authorList>
    </citation>
    <scope>NUCLEOTIDE SEQUENCE [LARGE SCALE GENOMIC DNA]</scope>
    <source>
        <strain evidence="3">Gh-105</strain>
    </source>
</reference>
<feature type="compositionally biased region" description="Polar residues" evidence="1">
    <location>
        <begin position="66"/>
        <end position="75"/>
    </location>
</feature>
<gene>
    <name evidence="2" type="ORF">SAMN05192565_12713</name>
</gene>
<keyword evidence="3" id="KW-1185">Reference proteome</keyword>
<proteinExistence type="predicted"/>
<sequence length="75" mass="8166">MAATIEKQIAALETAMGSGALRVEAPDAATITYRSYDEMRRALADLQRRKAAKDAGAGVARRRTRQIVTTSRSGW</sequence>
<organism evidence="2 3">
    <name type="scientific">Methylobacterium gossipiicola</name>
    <dbReference type="NCBI Taxonomy" id="582675"/>
    <lineage>
        <taxon>Bacteria</taxon>
        <taxon>Pseudomonadati</taxon>
        <taxon>Pseudomonadota</taxon>
        <taxon>Alphaproteobacteria</taxon>
        <taxon>Hyphomicrobiales</taxon>
        <taxon>Methylobacteriaceae</taxon>
        <taxon>Methylobacterium</taxon>
    </lineage>
</organism>
<dbReference type="Proteomes" id="UP000199229">
    <property type="component" value="Unassembled WGS sequence"/>
</dbReference>
<dbReference type="STRING" id="582675.SAMN05192565_12713"/>
<name>A0A1I2WTE1_9HYPH</name>
<evidence type="ECO:0000256" key="1">
    <source>
        <dbReference type="SAM" id="MobiDB-lite"/>
    </source>
</evidence>
<dbReference type="OrthoDB" id="8001655at2"/>
<accession>A0A1I2WTE1</accession>
<dbReference type="NCBIfam" id="NF047331">
    <property type="entry name" value="phage_HTJ"/>
    <property type="match status" value="1"/>
</dbReference>
<dbReference type="AlphaFoldDB" id="A0A1I2WTE1"/>
<evidence type="ECO:0000313" key="3">
    <source>
        <dbReference type="Proteomes" id="UP000199229"/>
    </source>
</evidence>
<protein>
    <recommendedName>
        <fullName evidence="4">GpW protein</fullName>
    </recommendedName>
</protein>
<dbReference type="RefSeq" id="WP_091974573.1">
    <property type="nucleotide sequence ID" value="NZ_FOPM01000027.1"/>
</dbReference>
<evidence type="ECO:0000313" key="2">
    <source>
        <dbReference type="EMBL" id="SFH04492.1"/>
    </source>
</evidence>
<feature type="region of interest" description="Disordered" evidence="1">
    <location>
        <begin position="54"/>
        <end position="75"/>
    </location>
</feature>
<evidence type="ECO:0008006" key="4">
    <source>
        <dbReference type="Google" id="ProtNLM"/>
    </source>
</evidence>